<evidence type="ECO:0000259" key="3">
    <source>
        <dbReference type="SMART" id="SM00409"/>
    </source>
</evidence>
<dbReference type="EMBL" id="CACVKT020006463">
    <property type="protein sequence ID" value="CAC5401776.1"/>
    <property type="molecule type" value="Genomic_DNA"/>
</dbReference>
<sequence>MVNVGSIVFICSSITGIGNDTIKMKVQKGKTVVLQCSSGDESSWLGPDVINSGQKNLLYFTKNQQNPKLNQIKYMLKEYKGRYDLIIVNFLKENTGCYICRFRNNETFLETRYNVSLTVQKNQQGNNEQTLVILLVMIPIVLLGGSITIVGVLARVKGTSIEQDNTVENQLYQNSNVPPNENSSEPEIPFPDRPVHDADLGVSEDTGATSIYRNTNESTAVKLHVLYYILFACLFQL</sequence>
<keyword evidence="2" id="KW-1133">Transmembrane helix</keyword>
<reference evidence="4 5" key="1">
    <citation type="submission" date="2020-06" db="EMBL/GenBank/DDBJ databases">
        <authorList>
            <person name="Li R."/>
            <person name="Bekaert M."/>
        </authorList>
    </citation>
    <scope>NUCLEOTIDE SEQUENCE [LARGE SCALE GENOMIC DNA]</scope>
    <source>
        <strain evidence="5">wild</strain>
    </source>
</reference>
<evidence type="ECO:0000256" key="1">
    <source>
        <dbReference type="SAM" id="MobiDB-lite"/>
    </source>
</evidence>
<keyword evidence="5" id="KW-1185">Reference proteome</keyword>
<name>A0A6J8D1N1_MYTCO</name>
<feature type="compositionally biased region" description="Low complexity" evidence="1">
    <location>
        <begin position="174"/>
        <end position="187"/>
    </location>
</feature>
<accession>A0A6J8D1N1</accession>
<feature type="transmembrane region" description="Helical" evidence="2">
    <location>
        <begin position="131"/>
        <end position="154"/>
    </location>
</feature>
<dbReference type="AlphaFoldDB" id="A0A6J8D1N1"/>
<dbReference type="SMART" id="SM00409">
    <property type="entry name" value="IG"/>
    <property type="match status" value="1"/>
</dbReference>
<dbReference type="SUPFAM" id="SSF48726">
    <property type="entry name" value="Immunoglobulin"/>
    <property type="match status" value="1"/>
</dbReference>
<feature type="domain" description="Immunoglobulin" evidence="3">
    <location>
        <begin position="21"/>
        <end position="120"/>
    </location>
</feature>
<keyword evidence="2" id="KW-0472">Membrane</keyword>
<organism evidence="4 5">
    <name type="scientific">Mytilus coruscus</name>
    <name type="common">Sea mussel</name>
    <dbReference type="NCBI Taxonomy" id="42192"/>
    <lineage>
        <taxon>Eukaryota</taxon>
        <taxon>Metazoa</taxon>
        <taxon>Spiralia</taxon>
        <taxon>Lophotrochozoa</taxon>
        <taxon>Mollusca</taxon>
        <taxon>Bivalvia</taxon>
        <taxon>Autobranchia</taxon>
        <taxon>Pteriomorphia</taxon>
        <taxon>Mytilida</taxon>
        <taxon>Mytiloidea</taxon>
        <taxon>Mytilidae</taxon>
        <taxon>Mytilinae</taxon>
        <taxon>Mytilus</taxon>
    </lineage>
</organism>
<gene>
    <name evidence="4" type="ORF">MCOR_35830</name>
</gene>
<evidence type="ECO:0000313" key="4">
    <source>
        <dbReference type="EMBL" id="CAC5401776.1"/>
    </source>
</evidence>
<dbReference type="Proteomes" id="UP000507470">
    <property type="component" value="Unassembled WGS sequence"/>
</dbReference>
<protein>
    <recommendedName>
        <fullName evidence="3">Immunoglobulin domain-containing protein</fullName>
    </recommendedName>
</protein>
<evidence type="ECO:0000256" key="2">
    <source>
        <dbReference type="SAM" id="Phobius"/>
    </source>
</evidence>
<dbReference type="InterPro" id="IPR036179">
    <property type="entry name" value="Ig-like_dom_sf"/>
</dbReference>
<keyword evidence="2" id="KW-0812">Transmembrane</keyword>
<dbReference type="InterPro" id="IPR003599">
    <property type="entry name" value="Ig_sub"/>
</dbReference>
<evidence type="ECO:0000313" key="5">
    <source>
        <dbReference type="Proteomes" id="UP000507470"/>
    </source>
</evidence>
<dbReference type="Gene3D" id="2.60.40.10">
    <property type="entry name" value="Immunoglobulins"/>
    <property type="match status" value="1"/>
</dbReference>
<feature type="region of interest" description="Disordered" evidence="1">
    <location>
        <begin position="174"/>
        <end position="196"/>
    </location>
</feature>
<dbReference type="InterPro" id="IPR013783">
    <property type="entry name" value="Ig-like_fold"/>
</dbReference>
<proteinExistence type="predicted"/>
<dbReference type="OrthoDB" id="6150056at2759"/>